<dbReference type="GeneID" id="37272134"/>
<keyword evidence="8" id="KW-0862">Zinc</keyword>
<comment type="function">
    <text evidence="9">Hydrolase that can remove conjugated ubiquitin from proteins and may therefore play an important regulatory role at the level of protein turnover by preventing degradation.</text>
</comment>
<dbReference type="Pfam" id="PF24560">
    <property type="entry name" value="zf-C2H2_OTU1_C"/>
    <property type="match status" value="1"/>
</dbReference>
<evidence type="ECO:0000256" key="5">
    <source>
        <dbReference type="ARBA" id="ARBA00022786"/>
    </source>
</evidence>
<dbReference type="InterPro" id="IPR038765">
    <property type="entry name" value="Papain-like_cys_pep_sf"/>
</dbReference>
<evidence type="ECO:0000256" key="8">
    <source>
        <dbReference type="ARBA" id="ARBA00022833"/>
    </source>
</evidence>
<feature type="region of interest" description="Disordered" evidence="10">
    <location>
        <begin position="117"/>
        <end position="147"/>
    </location>
</feature>
<dbReference type="Pfam" id="PF21403">
    <property type="entry name" value="OTU1_UBXL"/>
    <property type="match status" value="1"/>
</dbReference>
<dbReference type="CDD" id="cd22745">
    <property type="entry name" value="OTU_OTU1"/>
    <property type="match status" value="1"/>
</dbReference>
<proteinExistence type="predicted"/>
<dbReference type="GO" id="GO:0036503">
    <property type="term" value="P:ERAD pathway"/>
    <property type="evidence" value="ECO:0007669"/>
    <property type="project" value="TreeGrafter"/>
</dbReference>
<keyword evidence="9" id="KW-0963">Cytoplasm</keyword>
<dbReference type="GO" id="GO:0004843">
    <property type="term" value="F:cysteine-type deubiquitinase activity"/>
    <property type="evidence" value="ECO:0007669"/>
    <property type="project" value="UniProtKB-UniRule"/>
</dbReference>
<dbReference type="SUPFAM" id="SSF54001">
    <property type="entry name" value="Cysteine proteinases"/>
    <property type="match status" value="1"/>
</dbReference>
<evidence type="ECO:0000256" key="10">
    <source>
        <dbReference type="SAM" id="MobiDB-lite"/>
    </source>
</evidence>
<dbReference type="AlphaFoldDB" id="A0A316Z998"/>
<dbReference type="Gene3D" id="3.90.70.80">
    <property type="match status" value="1"/>
</dbReference>
<dbReference type="GO" id="GO:0005634">
    <property type="term" value="C:nucleus"/>
    <property type="evidence" value="ECO:0007669"/>
    <property type="project" value="TreeGrafter"/>
</dbReference>
<evidence type="ECO:0000313" key="13">
    <source>
        <dbReference type="Proteomes" id="UP000245946"/>
    </source>
</evidence>
<dbReference type="Gene3D" id="3.10.20.90">
    <property type="entry name" value="Phosphatidylinositol 3-kinase Catalytic Subunit, Chain A, domain 1"/>
    <property type="match status" value="1"/>
</dbReference>
<dbReference type="Proteomes" id="UP000245946">
    <property type="component" value="Unassembled WGS sequence"/>
</dbReference>
<dbReference type="InterPro" id="IPR003323">
    <property type="entry name" value="OTU_dom"/>
</dbReference>
<protein>
    <recommendedName>
        <fullName evidence="9">Ubiquitin thioesterase OTU</fullName>
        <ecNumber evidence="9">3.4.19.12</ecNumber>
    </recommendedName>
</protein>
<evidence type="ECO:0000313" key="12">
    <source>
        <dbReference type="EMBL" id="PWN98320.1"/>
    </source>
</evidence>
<evidence type="ECO:0000256" key="4">
    <source>
        <dbReference type="ARBA" id="ARBA00022771"/>
    </source>
</evidence>
<accession>A0A316Z998</accession>
<dbReference type="GO" id="GO:0030968">
    <property type="term" value="P:endoplasmic reticulum unfolded protein response"/>
    <property type="evidence" value="ECO:0007669"/>
    <property type="project" value="TreeGrafter"/>
</dbReference>
<dbReference type="InterPro" id="IPR057766">
    <property type="entry name" value="Znf-C2H2_OTU1-like_C"/>
</dbReference>
<dbReference type="Pfam" id="PF02338">
    <property type="entry name" value="OTU"/>
    <property type="match status" value="1"/>
</dbReference>
<evidence type="ECO:0000256" key="3">
    <source>
        <dbReference type="ARBA" id="ARBA00022723"/>
    </source>
</evidence>
<dbReference type="EMBL" id="KZ819292">
    <property type="protein sequence ID" value="PWN98320.1"/>
    <property type="molecule type" value="Genomic_DNA"/>
</dbReference>
<gene>
    <name evidence="12" type="ORF">FA09DRAFT_343301</name>
</gene>
<dbReference type="EC" id="3.4.19.12" evidence="9"/>
<evidence type="ECO:0000256" key="9">
    <source>
        <dbReference type="RuleBase" id="RU367104"/>
    </source>
</evidence>
<dbReference type="STRING" id="58919.A0A316Z998"/>
<dbReference type="GO" id="GO:0005829">
    <property type="term" value="C:cytosol"/>
    <property type="evidence" value="ECO:0007669"/>
    <property type="project" value="TreeGrafter"/>
</dbReference>
<comment type="catalytic activity">
    <reaction evidence="1 9">
        <text>Thiol-dependent hydrolysis of ester, thioester, amide, peptide and isopeptide bonds formed by the C-terminal Gly of ubiquitin (a 76-residue protein attached to proteins as an intracellular targeting signal).</text>
        <dbReference type="EC" id="3.4.19.12"/>
    </reaction>
</comment>
<keyword evidence="7 9" id="KW-0788">Thiol protease</keyword>
<keyword evidence="13" id="KW-1185">Reference proteome</keyword>
<reference evidence="12 13" key="1">
    <citation type="journal article" date="2018" name="Mol. Biol. Evol.">
        <title>Broad Genomic Sampling Reveals a Smut Pathogenic Ancestry of the Fungal Clade Ustilaginomycotina.</title>
        <authorList>
            <person name="Kijpornyongpan T."/>
            <person name="Mondo S.J."/>
            <person name="Barry K."/>
            <person name="Sandor L."/>
            <person name="Lee J."/>
            <person name="Lipzen A."/>
            <person name="Pangilinan J."/>
            <person name="LaButti K."/>
            <person name="Hainaut M."/>
            <person name="Henrissat B."/>
            <person name="Grigoriev I.V."/>
            <person name="Spatafora J.W."/>
            <person name="Aime M.C."/>
        </authorList>
    </citation>
    <scope>NUCLEOTIDE SEQUENCE [LARGE SCALE GENOMIC DNA]</scope>
    <source>
        <strain evidence="12 13">MCA 4186</strain>
    </source>
</reference>
<dbReference type="PANTHER" id="PTHR13312:SF0">
    <property type="entry name" value="UBIQUITIN THIOESTERASE OTU1"/>
    <property type="match status" value="1"/>
</dbReference>
<evidence type="ECO:0000259" key="11">
    <source>
        <dbReference type="PROSITE" id="PS50802"/>
    </source>
</evidence>
<dbReference type="PANTHER" id="PTHR13312">
    <property type="entry name" value="HIV-INDUCED PROTEIN-7-LIKE PROTEASE"/>
    <property type="match status" value="1"/>
</dbReference>
<evidence type="ECO:0000256" key="6">
    <source>
        <dbReference type="ARBA" id="ARBA00022801"/>
    </source>
</evidence>
<keyword evidence="6 9" id="KW-0378">Hydrolase</keyword>
<dbReference type="GO" id="GO:0016579">
    <property type="term" value="P:protein deubiquitination"/>
    <property type="evidence" value="ECO:0007669"/>
    <property type="project" value="TreeGrafter"/>
</dbReference>
<feature type="compositionally biased region" description="Low complexity" evidence="10">
    <location>
        <begin position="126"/>
        <end position="135"/>
    </location>
</feature>
<dbReference type="RefSeq" id="XP_025598599.1">
    <property type="nucleotide sequence ID" value="XM_025744590.1"/>
</dbReference>
<evidence type="ECO:0000256" key="7">
    <source>
        <dbReference type="ARBA" id="ARBA00022807"/>
    </source>
</evidence>
<organism evidence="12 13">
    <name type="scientific">Tilletiopsis washingtonensis</name>
    <dbReference type="NCBI Taxonomy" id="58919"/>
    <lineage>
        <taxon>Eukaryota</taxon>
        <taxon>Fungi</taxon>
        <taxon>Dikarya</taxon>
        <taxon>Basidiomycota</taxon>
        <taxon>Ustilaginomycotina</taxon>
        <taxon>Exobasidiomycetes</taxon>
        <taxon>Entylomatales</taxon>
        <taxon>Entylomatales incertae sedis</taxon>
        <taxon>Tilletiopsis</taxon>
    </lineage>
</organism>
<evidence type="ECO:0000256" key="2">
    <source>
        <dbReference type="ARBA" id="ARBA00022670"/>
    </source>
</evidence>
<sequence>MIRIRHPQGTATLRLAELPSLGALQARIAELTGIAAAEQELRTGYPPRPVPLSSLPPATAVSDAPLSLSAGSQLVVSQASAGSSSSSRPVTPRAAAVPSTPAPAAAAAPAARAMAPPLVPKPKAAPPFARTAAPAPATPTPAAPRRAPQDAEVHREVDGSELTLRIVPDDNSCLFNAVAGLQLGGLGEEKCAQLREIVCSAIVASPHEYSEVMLGMAPETYCKRMRQPATWGGAIELAILAQHFATELIAVDVGSGVVHTFGEGQGFEERAWLVYSGIHYDFLALLPHPTAPLEFGTTRFPSLPAGLGLEDGDELRTAVLDIVAELRARHYYTDTATFALRCGQCRTPLKGEKDATKHAKETGHTQFVEYDA</sequence>
<keyword evidence="2" id="KW-0645">Protease</keyword>
<dbReference type="OrthoDB" id="65596at2759"/>
<dbReference type="PROSITE" id="PS50802">
    <property type="entry name" value="OTU"/>
    <property type="match status" value="1"/>
</dbReference>
<feature type="domain" description="OTU" evidence="11">
    <location>
        <begin position="162"/>
        <end position="286"/>
    </location>
</feature>
<keyword evidence="5 9" id="KW-0833">Ubl conjugation pathway</keyword>
<comment type="subcellular location">
    <subcellularLocation>
        <location evidence="9">Cytoplasm</location>
    </subcellularLocation>
</comment>
<evidence type="ECO:0000256" key="1">
    <source>
        <dbReference type="ARBA" id="ARBA00000707"/>
    </source>
</evidence>
<name>A0A316Z998_9BASI</name>
<dbReference type="InterPro" id="IPR048857">
    <property type="entry name" value="OTU1_Ubl"/>
</dbReference>
<keyword evidence="4" id="KW-0863">Zinc-finger</keyword>
<keyword evidence="3" id="KW-0479">Metal-binding</keyword>